<proteinExistence type="predicted"/>
<evidence type="ECO:0000313" key="2">
    <source>
        <dbReference type="EMBL" id="VVD27591.1"/>
    </source>
</evidence>
<dbReference type="GO" id="GO:0003677">
    <property type="term" value="F:DNA binding"/>
    <property type="evidence" value="ECO:0007669"/>
    <property type="project" value="InterPro"/>
</dbReference>
<name>A0A5Q4Z8E6_9BURK</name>
<evidence type="ECO:0008006" key="4">
    <source>
        <dbReference type="Google" id="ProtNLM"/>
    </source>
</evidence>
<gene>
    <name evidence="2" type="ORF">PDMSB3_1129</name>
</gene>
<organism evidence="2 3">
    <name type="scientific">Paraburkholderia dioscoreae</name>
    <dbReference type="NCBI Taxonomy" id="2604047"/>
    <lineage>
        <taxon>Bacteria</taxon>
        <taxon>Pseudomonadati</taxon>
        <taxon>Pseudomonadota</taxon>
        <taxon>Betaproteobacteria</taxon>
        <taxon>Burkholderiales</taxon>
        <taxon>Burkholderiaceae</taxon>
        <taxon>Paraburkholderia</taxon>
    </lineage>
</organism>
<accession>A0A5Q4Z8E6</accession>
<dbReference type="InterPro" id="IPR011010">
    <property type="entry name" value="DNA_brk_join_enz"/>
</dbReference>
<dbReference type="GO" id="GO:0015074">
    <property type="term" value="P:DNA integration"/>
    <property type="evidence" value="ECO:0007669"/>
    <property type="project" value="InterPro"/>
</dbReference>
<reference evidence="2 3" key="1">
    <citation type="submission" date="2019-08" db="EMBL/GenBank/DDBJ databases">
        <authorList>
            <person name="Herpell B J."/>
        </authorList>
    </citation>
    <scope>NUCLEOTIDE SEQUENCE [LARGE SCALE GENOMIC DNA]</scope>
    <source>
        <strain evidence="3">Msb3</strain>
    </source>
</reference>
<evidence type="ECO:0000313" key="3">
    <source>
        <dbReference type="Proteomes" id="UP000325811"/>
    </source>
</evidence>
<dbReference type="Gene3D" id="1.10.443.10">
    <property type="entry name" value="Intergrase catalytic core"/>
    <property type="match status" value="1"/>
</dbReference>
<dbReference type="SUPFAM" id="SSF56349">
    <property type="entry name" value="DNA breaking-rejoining enzymes"/>
    <property type="match status" value="1"/>
</dbReference>
<keyword evidence="1" id="KW-0233">DNA recombination</keyword>
<dbReference type="GO" id="GO:0006310">
    <property type="term" value="P:DNA recombination"/>
    <property type="evidence" value="ECO:0007669"/>
    <property type="project" value="UniProtKB-KW"/>
</dbReference>
<evidence type="ECO:0000256" key="1">
    <source>
        <dbReference type="ARBA" id="ARBA00023172"/>
    </source>
</evidence>
<keyword evidence="3" id="KW-1185">Reference proteome</keyword>
<dbReference type="KEGG" id="pdio:PDMSB3_1129"/>
<dbReference type="RefSeq" id="WP_165185311.1">
    <property type="nucleotide sequence ID" value="NZ_LR699553.1"/>
</dbReference>
<sequence length="428" mass="49478">MNISSGLLLIWSNVKGLRYPSLRDQEGRLLEPFTSYLHSIVQTSAERFDPKRAWSETQAATYAVTAFCDFLQKRRRRLTNVDQKLLLMFRNDAFNKTLVHPSGHGREHPAARTTNIKLRHVYDMLAWCQENRRIPKRTIGPRNCRVTSALPCDVDQQNSSKLNYPLCYRGIGENARIDESQYWATDEDIRQVEEIFREKHGLFAAERNVLFLRLGEYEGWRVGSSNSLRTEQFSDKAFDAQKNSDAFEVCPPDQKIGYQFSFSMPWPLAHFIKNYISTSRTKHMQALGISEEQAQYRIFLSANEGKPLRPRSVSGIFSAALRELGRPKRAAYHSFRRYKAQKIAEEIIERRTREGRSLALDDVVDEIARVLGHATREAQRAYVRATKKASLRTVEERQHDDIVELQLLIAEERAKNSALIQRINELSV</sequence>
<dbReference type="Proteomes" id="UP000325811">
    <property type="component" value="Chromosome I"/>
</dbReference>
<protein>
    <recommendedName>
        <fullName evidence="4">Tyr recombinase domain-containing protein</fullName>
    </recommendedName>
</protein>
<dbReference type="AlphaFoldDB" id="A0A5Q4Z8E6"/>
<dbReference type="InterPro" id="IPR013762">
    <property type="entry name" value="Integrase-like_cat_sf"/>
</dbReference>
<dbReference type="EMBL" id="LR699553">
    <property type="protein sequence ID" value="VVD27591.1"/>
    <property type="molecule type" value="Genomic_DNA"/>
</dbReference>